<feature type="transmembrane region" description="Helical" evidence="1">
    <location>
        <begin position="6"/>
        <end position="28"/>
    </location>
</feature>
<reference evidence="2 3" key="2">
    <citation type="journal article" date="2009" name="BMC Microbiol.">
        <title>The genome sequence of Geobacter metallireducens: features of metabolism, physiology and regulation common and dissimilar to Geobacter sulfurreducens.</title>
        <authorList>
            <person name="Aklujkar M."/>
            <person name="Krushkal J."/>
            <person name="DiBartolo G."/>
            <person name="Lapidus A."/>
            <person name="Land M.L."/>
            <person name="Lovley D.R."/>
        </authorList>
    </citation>
    <scope>NUCLEOTIDE SEQUENCE [LARGE SCALE GENOMIC DNA]</scope>
    <source>
        <strain evidence="3">ATCC 53774 / DSM 7210 / GS-15</strain>
    </source>
</reference>
<name>J7M0B5_GEOMG</name>
<gene>
    <name evidence="2" type="ordered locus">Gmet_3631</name>
</gene>
<keyword evidence="1" id="KW-0472">Membrane</keyword>
<keyword evidence="3" id="KW-1185">Reference proteome</keyword>
<dbReference type="HOGENOM" id="CLU_3025822_0_0_7"/>
<dbReference type="Proteomes" id="UP000007073">
    <property type="component" value="Chromosome"/>
</dbReference>
<evidence type="ECO:0000256" key="1">
    <source>
        <dbReference type="SAM" id="Phobius"/>
    </source>
</evidence>
<keyword evidence="1" id="KW-0812">Transmembrane</keyword>
<dbReference type="KEGG" id="gme:Gmet_3631"/>
<dbReference type="AlphaFoldDB" id="J7M0B5"/>
<keyword evidence="1" id="KW-1133">Transmembrane helix</keyword>
<evidence type="ECO:0000313" key="3">
    <source>
        <dbReference type="Proteomes" id="UP000007073"/>
    </source>
</evidence>
<proteinExistence type="predicted"/>
<dbReference type="EMBL" id="CP000148">
    <property type="protein sequence ID" value="AFR42847.1"/>
    <property type="molecule type" value="Genomic_DNA"/>
</dbReference>
<dbReference type="STRING" id="269799.Gmet_3631"/>
<organism evidence="2 3">
    <name type="scientific">Geobacter metallireducens (strain ATCC 53774 / DSM 7210 / GS-15)</name>
    <dbReference type="NCBI Taxonomy" id="269799"/>
    <lineage>
        <taxon>Bacteria</taxon>
        <taxon>Pseudomonadati</taxon>
        <taxon>Thermodesulfobacteriota</taxon>
        <taxon>Desulfuromonadia</taxon>
        <taxon>Geobacterales</taxon>
        <taxon>Geobacteraceae</taxon>
        <taxon>Geobacter</taxon>
    </lineage>
</organism>
<sequence>MPYANYINYIILFFVLYLLLLINCLNVIKFLSMDVSDNEMSLLLLVSAQLLHDFS</sequence>
<reference evidence="2 3" key="1">
    <citation type="submission" date="2005-10" db="EMBL/GenBank/DDBJ databases">
        <title>Complete sequence of Geobacter metallireducens GS-15.</title>
        <authorList>
            <consortium name="US DOE Joint Genome Institute"/>
            <person name="Copeland A."/>
            <person name="Lucas S."/>
            <person name="Lapidus A."/>
            <person name="Barry K."/>
            <person name="Detter J.C."/>
            <person name="Glavina T."/>
            <person name="Hammon N."/>
            <person name="Israni S."/>
            <person name="Pitluck S."/>
            <person name="Di Bartolo G."/>
            <person name="Chain P."/>
            <person name="Schmutz J."/>
            <person name="Larimer F."/>
            <person name="Land M."/>
            <person name="Kyrpides N."/>
            <person name="Ivanova N."/>
            <person name="Richardson P."/>
        </authorList>
    </citation>
    <scope>NUCLEOTIDE SEQUENCE [LARGE SCALE GENOMIC DNA]</scope>
    <source>
        <strain evidence="3">ATCC 53774 / DSM 7210 / GS-15</strain>
    </source>
</reference>
<protein>
    <submittedName>
        <fullName evidence="2">Uncharacterized protein</fullName>
    </submittedName>
</protein>
<accession>J7M0B5</accession>
<evidence type="ECO:0000313" key="2">
    <source>
        <dbReference type="EMBL" id="AFR42847.1"/>
    </source>
</evidence>